<reference evidence="1" key="1">
    <citation type="submission" date="2022-12" db="EMBL/GenBank/DDBJ databases">
        <title>Polyphasic identification of a Novel Hot-Spring Cyanobacterium Ocullathermofonsia sinensis gen nov. sp. nov. and Genomic Insights on its Adaptations to the Thermal Habitat.</title>
        <authorList>
            <person name="Daroch M."/>
            <person name="Tang J."/>
            <person name="Jiang Y."/>
        </authorList>
    </citation>
    <scope>NUCLEOTIDE SEQUENCE</scope>
    <source>
        <strain evidence="1">PKUAC-SCTA174</strain>
    </source>
</reference>
<accession>A0A9E8ZFD5</accession>
<dbReference type="EMBL" id="CP113797">
    <property type="protein sequence ID" value="WAL60792.1"/>
    <property type="molecule type" value="Genomic_DNA"/>
</dbReference>
<evidence type="ECO:0000313" key="2">
    <source>
        <dbReference type="Proteomes" id="UP001163152"/>
    </source>
</evidence>
<dbReference type="AlphaFoldDB" id="A0A9E8ZFD5"/>
<dbReference type="KEGG" id="tsin:OXH18_02010"/>
<keyword evidence="2" id="KW-1185">Reference proteome</keyword>
<name>A0A9E8ZFD5_9CYAN</name>
<dbReference type="InterPro" id="IPR021848">
    <property type="entry name" value="HODM_asu-like"/>
</dbReference>
<gene>
    <name evidence="1" type="ORF">OXH18_02010</name>
</gene>
<dbReference type="Pfam" id="PF11927">
    <property type="entry name" value="HODM_asu-like"/>
    <property type="match status" value="1"/>
</dbReference>
<sequence length="301" mass="34514">MQKRIYLPFATAPWRLKMGLKPLELCDWIEIDQEFKEYLDRKTTLLQHHYADVVASLPQSHAGQHAVLEELLNYLPQQFPTHFQRQGNRIYNFVTGQVWEIDAFADRPLDLAGRLVQEDLCLMQPGPVGYVLTAGSVCFPAYWSLSEKLGHPLTHIHHPVPGYADRLACSVDRVFDRLRIDAPCYRLNWSIVNTPELCLIRPSTATPAPVPSLTVENAGTQLWIRVERQTLRRFAIADTILFTIRTYLYPMTIVEQQPTLAQALLTALQQMPAAMQHYKNFSAIQPVLMPYLRRIVAMIAH</sequence>
<evidence type="ECO:0000313" key="1">
    <source>
        <dbReference type="EMBL" id="WAL60792.1"/>
    </source>
</evidence>
<organism evidence="1 2">
    <name type="scientific">Thermocoleostomius sinensis A174</name>
    <dbReference type="NCBI Taxonomy" id="2016057"/>
    <lineage>
        <taxon>Bacteria</taxon>
        <taxon>Bacillati</taxon>
        <taxon>Cyanobacteriota</taxon>
        <taxon>Cyanophyceae</taxon>
        <taxon>Oculatellales</taxon>
        <taxon>Oculatellaceae</taxon>
        <taxon>Thermocoleostomius</taxon>
    </lineage>
</organism>
<proteinExistence type="predicted"/>
<dbReference type="Proteomes" id="UP001163152">
    <property type="component" value="Chromosome"/>
</dbReference>
<protein>
    <submittedName>
        <fullName evidence="1">DUF3445 domain-containing protein</fullName>
    </submittedName>
</protein>
<dbReference type="RefSeq" id="WP_268610749.1">
    <property type="nucleotide sequence ID" value="NZ_CP113797.1"/>
</dbReference>